<dbReference type="Proteomes" id="UP000136421">
    <property type="component" value="Genome"/>
</dbReference>
<dbReference type="RefSeq" id="YP_009507853.1">
    <property type="nucleotide sequence ID" value="NC_038712.1"/>
</dbReference>
<dbReference type="GO" id="GO:0019013">
    <property type="term" value="C:viral nucleocapsid"/>
    <property type="evidence" value="ECO:0007669"/>
    <property type="project" value="UniProtKB-KW"/>
</dbReference>
<dbReference type="EMBL" id="JQ659258">
    <property type="protein sequence ID" value="AFR34025.1"/>
    <property type="molecule type" value="Viral_cRNA"/>
</dbReference>
<dbReference type="OrthoDB" id="11974at10239"/>
<keyword evidence="1" id="KW-0946">Virion</keyword>
<dbReference type="KEGG" id="vg:37618987"/>
<dbReference type="Pfam" id="PF00952">
    <property type="entry name" value="Bunya_nucleocap"/>
    <property type="match status" value="1"/>
</dbReference>
<accession>U5F073</accession>
<name>U5F073_9VIRU</name>
<organism evidence="1 2">
    <name type="scientific">Herbert virus strain F23/CI/2004</name>
    <dbReference type="NCBI Taxonomy" id="1230253"/>
    <lineage>
        <taxon>Viruses</taxon>
        <taxon>Riboviria</taxon>
        <taxon>Orthornavirae</taxon>
        <taxon>Negarnaviricota</taxon>
        <taxon>Polyploviricotina</taxon>
        <taxon>Bunyaviricetes</taxon>
        <taxon>Elliovirales</taxon>
        <taxon>Peribunyaviridae</taxon>
        <taxon>Herbevirus</taxon>
        <taxon>Herbevirus herberti</taxon>
    </lineage>
</organism>
<sequence length="226" mass="25361">MATNFEFNDNITSSSFRGETFYASHENDVFLRDVNKVKDILAKGVQLKRAIQALGEGENLVMKGYTVKAGIELTIYKGGPDLDDNVYTFSRLQGMCACIVFMNSTKYPDLIVAIAKANGFKWESSYTGVQRSAYLSFTPGSHLFSHVFEYWPIACALYEIKKSGKQSDVDLKVYQSRFRSRDETGPMLNKIDENTTLIKNTFSSIIGEGGIRSVAIKSLINKIWPQ</sequence>
<protein>
    <submittedName>
        <fullName evidence="1">Nucleocapsid</fullName>
    </submittedName>
</protein>
<keyword evidence="1" id="KW-0543">Viral nucleoprotein</keyword>
<keyword evidence="2" id="KW-1185">Reference proteome</keyword>
<proteinExistence type="predicted"/>
<dbReference type="InterPro" id="IPR001784">
    <property type="entry name" value="Bunya_nucleocap"/>
</dbReference>
<reference evidence="1 2" key="1">
    <citation type="journal article" date="2013" name="J. Virol.">
        <title>Discovery of a unique novel clade of mosquito-associated bunyaviruses.</title>
        <authorList>
            <person name="Marklewitz M."/>
            <person name="Zirkel F."/>
            <person name="Rwego I.B."/>
            <person name="Heidemann H."/>
            <person name="Trippner P."/>
            <person name="Kurth A."/>
            <person name="Kallies R."/>
            <person name="Briese T."/>
            <person name="Lipkin W.I."/>
            <person name="Drosten C."/>
            <person name="Gillespie T.R."/>
            <person name="Junglen S."/>
        </authorList>
    </citation>
    <scope>NUCLEOTIDE SEQUENCE [LARGE SCALE GENOMIC DNA]</scope>
    <source>
        <strain evidence="1">F23/CI/2004</strain>
    </source>
</reference>
<dbReference type="Gene3D" id="1.10.472.180">
    <property type="entry name" value="Bunyavirus nucleocapsid (N) protein, C-terminal domain"/>
    <property type="match status" value="1"/>
</dbReference>
<evidence type="ECO:0000313" key="2">
    <source>
        <dbReference type="Proteomes" id="UP000136421"/>
    </source>
</evidence>
<dbReference type="GeneID" id="37618987"/>
<dbReference type="InterPro" id="IPR043011">
    <property type="entry name" value="Bunya_nucleocap_C"/>
</dbReference>
<evidence type="ECO:0000313" key="1">
    <source>
        <dbReference type="EMBL" id="AFR34025.1"/>
    </source>
</evidence>